<feature type="compositionally biased region" description="Polar residues" evidence="1">
    <location>
        <begin position="28"/>
        <end position="37"/>
    </location>
</feature>
<feature type="region of interest" description="Disordered" evidence="1">
    <location>
        <begin position="1"/>
        <end position="37"/>
    </location>
</feature>
<dbReference type="AlphaFoldDB" id="A0A9W8UML2"/>
<accession>A0A9W8UML2</accession>
<dbReference type="Proteomes" id="UP001144673">
    <property type="component" value="Chromosome 5"/>
</dbReference>
<reference evidence="2" key="1">
    <citation type="journal article" date="2023" name="Access Microbiol">
        <title>De-novo genome assembly for Akanthomyces muscarius, a biocontrol agent of insect agricultural pests.</title>
        <authorList>
            <person name="Erdos Z."/>
            <person name="Studholme D.J."/>
            <person name="Raymond B."/>
            <person name="Sharma M."/>
        </authorList>
    </citation>
    <scope>NUCLEOTIDE SEQUENCE</scope>
    <source>
        <strain evidence="2">Ve6</strain>
    </source>
</reference>
<evidence type="ECO:0000256" key="1">
    <source>
        <dbReference type="SAM" id="MobiDB-lite"/>
    </source>
</evidence>
<name>A0A9W8UML2_AKAMU</name>
<protein>
    <submittedName>
        <fullName evidence="2">Uncharacterized protein</fullName>
    </submittedName>
</protein>
<evidence type="ECO:0000313" key="3">
    <source>
        <dbReference type="Proteomes" id="UP001144673"/>
    </source>
</evidence>
<dbReference type="GeneID" id="80896962"/>
<comment type="caution">
    <text evidence="2">The sequence shown here is derived from an EMBL/GenBank/DDBJ whole genome shotgun (WGS) entry which is preliminary data.</text>
</comment>
<sequence>MGSMAYAPLQPPKNHSPTPEHHIDPQSPAWTSTTQDPYYSNEDIEILHEIVSNAQEKLEDPNGPRPLPAAALFKAYDEVLPRHGVDPDDEKHLSRLIFRVGGEKGPVAQIHGEHPSHLIRPWITRTTME</sequence>
<keyword evidence="3" id="KW-1185">Reference proteome</keyword>
<dbReference type="KEGG" id="amus:LMH87_009803"/>
<dbReference type="RefSeq" id="XP_056053969.1">
    <property type="nucleotide sequence ID" value="XM_056196864.1"/>
</dbReference>
<proteinExistence type="predicted"/>
<gene>
    <name evidence="2" type="ORF">LMH87_009803</name>
</gene>
<organism evidence="2 3">
    <name type="scientific">Akanthomyces muscarius</name>
    <name type="common">Entomopathogenic fungus</name>
    <name type="synonym">Lecanicillium muscarium</name>
    <dbReference type="NCBI Taxonomy" id="2231603"/>
    <lineage>
        <taxon>Eukaryota</taxon>
        <taxon>Fungi</taxon>
        <taxon>Dikarya</taxon>
        <taxon>Ascomycota</taxon>
        <taxon>Pezizomycotina</taxon>
        <taxon>Sordariomycetes</taxon>
        <taxon>Hypocreomycetidae</taxon>
        <taxon>Hypocreales</taxon>
        <taxon>Cordycipitaceae</taxon>
        <taxon>Akanthomyces</taxon>
    </lineage>
</organism>
<evidence type="ECO:0000313" key="2">
    <source>
        <dbReference type="EMBL" id="KAJ4153311.1"/>
    </source>
</evidence>
<dbReference type="EMBL" id="JAJHUN010000008">
    <property type="protein sequence ID" value="KAJ4153311.1"/>
    <property type="molecule type" value="Genomic_DNA"/>
</dbReference>